<dbReference type="Pfam" id="PF00589">
    <property type="entry name" value="Phage_integrase"/>
    <property type="match status" value="1"/>
</dbReference>
<geneLocation type="plasmid" evidence="3 4">
    <name>unnamed1</name>
</geneLocation>
<reference evidence="3 4" key="1">
    <citation type="submission" date="2023-06" db="EMBL/GenBank/DDBJ databases">
        <title>Five Gram-positive bacteria isolated from mangrove sediments in Shenzhen, Guangdong, China.</title>
        <authorList>
            <person name="Yu S."/>
            <person name="Zheng W."/>
            <person name="Huang Y."/>
        </authorList>
    </citation>
    <scope>NUCLEOTIDE SEQUENCE [LARGE SCALE GENOMIC DNA]</scope>
    <source>
        <strain evidence="3 4">SaN35-3</strain>
        <plasmid evidence="3 4">unnamed1</plasmid>
    </source>
</reference>
<evidence type="ECO:0000313" key="4">
    <source>
        <dbReference type="Proteomes" id="UP001197974"/>
    </source>
</evidence>
<dbReference type="InterPro" id="IPR013762">
    <property type="entry name" value="Integrase-like_cat_sf"/>
</dbReference>
<dbReference type="PROSITE" id="PS51898">
    <property type="entry name" value="TYR_RECOMBINASE"/>
    <property type="match status" value="1"/>
</dbReference>
<sequence length="180" mass="21698">MNVVQPIRDKELLQEIKHTLKQRNERNYMLFLLGTNTALRISDILKLKVKDVEGWYITIREQKTNKHKKVKMTMELKREIQKYIQNKDKHEYLFKSRQGKNKPITRSAAYKVLRQIGEEFDLEEFSCHSLRKTFGYHFYKQHQDIVSIQKLLNHTDPKVTLRYIGIEQEELDDMMTKTKI</sequence>
<protein>
    <submittedName>
        <fullName evidence="3">Site-specific integrase</fullName>
    </submittedName>
</protein>
<keyword evidence="4" id="KW-1185">Reference proteome</keyword>
<dbReference type="PANTHER" id="PTHR30349">
    <property type="entry name" value="PHAGE INTEGRASE-RELATED"/>
    <property type="match status" value="1"/>
</dbReference>
<dbReference type="SUPFAM" id="SSF56349">
    <property type="entry name" value="DNA breaking-rejoining enzymes"/>
    <property type="match status" value="1"/>
</dbReference>
<keyword evidence="1" id="KW-0233">DNA recombination</keyword>
<name>A0ABY9JYE5_9BACI</name>
<dbReference type="PANTHER" id="PTHR30349:SF82">
    <property type="entry name" value="INTEGRASE_RECOMBINASE YOEC-RELATED"/>
    <property type="match status" value="1"/>
</dbReference>
<dbReference type="Proteomes" id="UP001197974">
    <property type="component" value="Plasmid unnamed1"/>
</dbReference>
<dbReference type="RefSeq" id="WP_226540689.1">
    <property type="nucleotide sequence ID" value="NZ_CP129014.1"/>
</dbReference>
<dbReference type="InterPro" id="IPR002104">
    <property type="entry name" value="Integrase_catalytic"/>
</dbReference>
<dbReference type="CDD" id="cd01192">
    <property type="entry name" value="INT_C_like_3"/>
    <property type="match status" value="1"/>
</dbReference>
<evidence type="ECO:0000259" key="2">
    <source>
        <dbReference type="PROSITE" id="PS51898"/>
    </source>
</evidence>
<dbReference type="EMBL" id="CP129014">
    <property type="protein sequence ID" value="WLR44412.1"/>
    <property type="molecule type" value="Genomic_DNA"/>
</dbReference>
<dbReference type="Gene3D" id="1.10.443.10">
    <property type="entry name" value="Intergrase catalytic core"/>
    <property type="match status" value="1"/>
</dbReference>
<gene>
    <name evidence="3" type="ORF">LC087_19080</name>
</gene>
<accession>A0ABY9JYE5</accession>
<dbReference type="InterPro" id="IPR050090">
    <property type="entry name" value="Tyrosine_recombinase_XerCD"/>
</dbReference>
<keyword evidence="3" id="KW-0614">Plasmid</keyword>
<evidence type="ECO:0000256" key="1">
    <source>
        <dbReference type="ARBA" id="ARBA00023172"/>
    </source>
</evidence>
<evidence type="ECO:0000313" key="3">
    <source>
        <dbReference type="EMBL" id="WLR44412.1"/>
    </source>
</evidence>
<proteinExistence type="predicted"/>
<organism evidence="3 4">
    <name type="scientific">Bacillus carboniphilus</name>
    <dbReference type="NCBI Taxonomy" id="86663"/>
    <lineage>
        <taxon>Bacteria</taxon>
        <taxon>Bacillati</taxon>
        <taxon>Bacillota</taxon>
        <taxon>Bacilli</taxon>
        <taxon>Bacillales</taxon>
        <taxon>Bacillaceae</taxon>
        <taxon>Bacillus</taxon>
    </lineage>
</organism>
<feature type="domain" description="Tyr recombinase" evidence="2">
    <location>
        <begin position="1"/>
        <end position="176"/>
    </location>
</feature>
<dbReference type="InterPro" id="IPR011010">
    <property type="entry name" value="DNA_brk_join_enz"/>
</dbReference>